<dbReference type="InterPro" id="IPR029208">
    <property type="entry name" value="COX14"/>
</dbReference>
<evidence type="ECO:0000256" key="4">
    <source>
        <dbReference type="ARBA" id="ARBA00023136"/>
    </source>
</evidence>
<dbReference type="GO" id="GO:0016020">
    <property type="term" value="C:membrane"/>
    <property type="evidence" value="ECO:0007669"/>
    <property type="project" value="UniProtKB-SubCell"/>
</dbReference>
<feature type="region of interest" description="Disordered" evidence="5">
    <location>
        <begin position="62"/>
        <end position="82"/>
    </location>
</feature>
<evidence type="ECO:0000256" key="3">
    <source>
        <dbReference type="ARBA" id="ARBA00022989"/>
    </source>
</evidence>
<comment type="subcellular location">
    <subcellularLocation>
        <location evidence="1">Membrane</location>
        <topology evidence="1">Single-pass membrane protein</topology>
    </subcellularLocation>
</comment>
<protein>
    <submittedName>
        <fullName evidence="7">Uncharacterized protein</fullName>
    </submittedName>
</protein>
<keyword evidence="2 6" id="KW-0812">Transmembrane</keyword>
<reference evidence="7 8" key="1">
    <citation type="journal article" date="2023" name="Elife">
        <title>Identification of key yeast species and microbe-microbe interactions impacting larval growth of Drosophila in the wild.</title>
        <authorList>
            <person name="Mure A."/>
            <person name="Sugiura Y."/>
            <person name="Maeda R."/>
            <person name="Honda K."/>
            <person name="Sakurai N."/>
            <person name="Takahashi Y."/>
            <person name="Watada M."/>
            <person name="Katoh T."/>
            <person name="Gotoh A."/>
            <person name="Gotoh Y."/>
            <person name="Taniguchi I."/>
            <person name="Nakamura K."/>
            <person name="Hayashi T."/>
            <person name="Katayama T."/>
            <person name="Uemura T."/>
            <person name="Hattori Y."/>
        </authorList>
    </citation>
    <scope>NUCLEOTIDE SEQUENCE [LARGE SCALE GENOMIC DNA]</scope>
    <source>
        <strain evidence="7 8">SB-73</strain>
    </source>
</reference>
<evidence type="ECO:0000256" key="1">
    <source>
        <dbReference type="ARBA" id="ARBA00004167"/>
    </source>
</evidence>
<evidence type="ECO:0000256" key="6">
    <source>
        <dbReference type="SAM" id="Phobius"/>
    </source>
</evidence>
<gene>
    <name evidence="7" type="ORF">DASB73_004550</name>
</gene>
<dbReference type="Proteomes" id="UP001362899">
    <property type="component" value="Unassembled WGS sequence"/>
</dbReference>
<proteinExistence type="predicted"/>
<organism evidence="7 8">
    <name type="scientific">Starmerella bacillaris</name>
    <name type="common">Yeast</name>
    <name type="synonym">Candida zemplinina</name>
    <dbReference type="NCBI Taxonomy" id="1247836"/>
    <lineage>
        <taxon>Eukaryota</taxon>
        <taxon>Fungi</taxon>
        <taxon>Dikarya</taxon>
        <taxon>Ascomycota</taxon>
        <taxon>Saccharomycotina</taxon>
        <taxon>Dipodascomycetes</taxon>
        <taxon>Dipodascales</taxon>
        <taxon>Trichomonascaceae</taxon>
        <taxon>Starmerella</taxon>
    </lineage>
</organism>
<name>A0AAV5REF2_STABA</name>
<evidence type="ECO:0000313" key="7">
    <source>
        <dbReference type="EMBL" id="GMM49497.1"/>
    </source>
</evidence>
<evidence type="ECO:0000256" key="2">
    <source>
        <dbReference type="ARBA" id="ARBA00022692"/>
    </source>
</evidence>
<feature type="transmembrane region" description="Helical" evidence="6">
    <location>
        <begin position="13"/>
        <end position="34"/>
    </location>
</feature>
<keyword evidence="8" id="KW-1185">Reference proteome</keyword>
<accession>A0AAV5REF2</accession>
<evidence type="ECO:0000313" key="8">
    <source>
        <dbReference type="Proteomes" id="UP001362899"/>
    </source>
</evidence>
<comment type="caution">
    <text evidence="7">The sequence shown here is derived from an EMBL/GenBank/DDBJ whole genome shotgun (WGS) entry which is preliminary data.</text>
</comment>
<sequence length="82" mass="8920">MAGRPWYAQGADLLHRVTVLGVLGYSGYLTYVIGRTLKHNYEAKLLRQQAAAAATTTTAEIDLTESSNTSESCTDTRQSNPN</sequence>
<dbReference type="Pfam" id="PF14880">
    <property type="entry name" value="COX14"/>
    <property type="match status" value="1"/>
</dbReference>
<feature type="compositionally biased region" description="Polar residues" evidence="5">
    <location>
        <begin position="64"/>
        <end position="82"/>
    </location>
</feature>
<evidence type="ECO:0000256" key="5">
    <source>
        <dbReference type="SAM" id="MobiDB-lite"/>
    </source>
</evidence>
<keyword evidence="4 6" id="KW-0472">Membrane</keyword>
<dbReference type="AlphaFoldDB" id="A0AAV5REF2"/>
<dbReference type="EMBL" id="BTGC01000001">
    <property type="protein sequence ID" value="GMM49497.1"/>
    <property type="molecule type" value="Genomic_DNA"/>
</dbReference>
<keyword evidence="3 6" id="KW-1133">Transmembrane helix</keyword>